<reference evidence="1" key="2">
    <citation type="journal article" date="2015" name="Fish Shellfish Immunol.">
        <title>Early steps in the European eel (Anguilla anguilla)-Vibrio vulnificus interaction in the gills: Role of the RtxA13 toxin.</title>
        <authorList>
            <person name="Callol A."/>
            <person name="Pajuelo D."/>
            <person name="Ebbesson L."/>
            <person name="Teles M."/>
            <person name="MacKenzie S."/>
            <person name="Amaro C."/>
        </authorList>
    </citation>
    <scope>NUCLEOTIDE SEQUENCE</scope>
</reference>
<protein>
    <submittedName>
        <fullName evidence="1">Uncharacterized protein</fullName>
    </submittedName>
</protein>
<organism evidence="1">
    <name type="scientific">Anguilla anguilla</name>
    <name type="common">European freshwater eel</name>
    <name type="synonym">Muraena anguilla</name>
    <dbReference type="NCBI Taxonomy" id="7936"/>
    <lineage>
        <taxon>Eukaryota</taxon>
        <taxon>Metazoa</taxon>
        <taxon>Chordata</taxon>
        <taxon>Craniata</taxon>
        <taxon>Vertebrata</taxon>
        <taxon>Euteleostomi</taxon>
        <taxon>Actinopterygii</taxon>
        <taxon>Neopterygii</taxon>
        <taxon>Teleostei</taxon>
        <taxon>Anguilliformes</taxon>
        <taxon>Anguillidae</taxon>
        <taxon>Anguilla</taxon>
    </lineage>
</organism>
<proteinExistence type="predicted"/>
<name>A0A0E9UJG9_ANGAN</name>
<reference evidence="1" key="1">
    <citation type="submission" date="2014-11" db="EMBL/GenBank/DDBJ databases">
        <authorList>
            <person name="Amaro Gonzalez C."/>
        </authorList>
    </citation>
    <scope>NUCLEOTIDE SEQUENCE</scope>
</reference>
<sequence length="17" mass="2009">MFLRELCPELSAELEQT</sequence>
<accession>A0A0E9UJG9</accession>
<dbReference type="EMBL" id="GBXM01042568">
    <property type="protein sequence ID" value="JAH66009.1"/>
    <property type="molecule type" value="Transcribed_RNA"/>
</dbReference>
<dbReference type="AlphaFoldDB" id="A0A0E9UJG9"/>
<evidence type="ECO:0000313" key="1">
    <source>
        <dbReference type="EMBL" id="JAH66009.1"/>
    </source>
</evidence>